<comment type="cofactor">
    <cofactor evidence="11">
        <name>Cu cation</name>
        <dbReference type="ChEBI" id="CHEBI:23378"/>
    </cofactor>
    <text evidence="11">Contains 1 topaquinone per subunit.</text>
</comment>
<dbReference type="InterPro" id="IPR015798">
    <property type="entry name" value="Cu_amine_oxidase_C"/>
</dbReference>
<dbReference type="AlphaFoldDB" id="A0A2N9GFQ6"/>
<evidence type="ECO:0000256" key="4">
    <source>
        <dbReference type="ARBA" id="ARBA00022723"/>
    </source>
</evidence>
<dbReference type="Gene3D" id="2.70.98.20">
    <property type="entry name" value="Copper amine oxidase, catalytic domain"/>
    <property type="match status" value="1"/>
</dbReference>
<dbReference type="PROSITE" id="PS01164">
    <property type="entry name" value="COPPER_AMINE_OXID_1"/>
    <property type="match status" value="1"/>
</dbReference>
<dbReference type="InterPro" id="IPR015802">
    <property type="entry name" value="Cu_amine_oxidase_N3"/>
</dbReference>
<reference evidence="16" key="1">
    <citation type="submission" date="2018-02" db="EMBL/GenBank/DDBJ databases">
        <authorList>
            <person name="Cohen D.B."/>
            <person name="Kent A.D."/>
        </authorList>
    </citation>
    <scope>NUCLEOTIDE SEQUENCE</scope>
</reference>
<dbReference type="PANTHER" id="PTHR10638:SF40">
    <property type="entry name" value="PRIMARY AMINE OXIDASE 1"/>
    <property type="match status" value="1"/>
</dbReference>
<evidence type="ECO:0000259" key="14">
    <source>
        <dbReference type="Pfam" id="PF02727"/>
    </source>
</evidence>
<evidence type="ECO:0000256" key="2">
    <source>
        <dbReference type="ARBA" id="ARBA00007983"/>
    </source>
</evidence>
<keyword evidence="4 11" id="KW-0479">Metal-binding</keyword>
<dbReference type="GO" id="GO:0009308">
    <property type="term" value="P:amine metabolic process"/>
    <property type="evidence" value="ECO:0007669"/>
    <property type="project" value="UniProtKB-UniRule"/>
</dbReference>
<evidence type="ECO:0000256" key="10">
    <source>
        <dbReference type="PIRSR" id="PIRSR600269-51"/>
    </source>
</evidence>
<feature type="domain" description="Copper amine oxidase N3-terminal" evidence="15">
    <location>
        <begin position="223"/>
        <end position="319"/>
    </location>
</feature>
<dbReference type="InterPro" id="IPR036460">
    <property type="entry name" value="Cu_amine_oxidase_C_sf"/>
</dbReference>
<dbReference type="Pfam" id="PF02727">
    <property type="entry name" value="Cu_amine_oxidN2"/>
    <property type="match status" value="1"/>
</dbReference>
<evidence type="ECO:0000256" key="8">
    <source>
        <dbReference type="ARBA" id="ARBA00023157"/>
    </source>
</evidence>
<evidence type="ECO:0000256" key="12">
    <source>
        <dbReference type="SAM" id="MobiDB-lite"/>
    </source>
</evidence>
<comment type="cofactor">
    <cofactor evidence="1">
        <name>Cu cation</name>
        <dbReference type="ChEBI" id="CHEBI:23378"/>
    </cofactor>
</comment>
<dbReference type="SUPFAM" id="SSF49998">
    <property type="entry name" value="Amine oxidase catalytic domain"/>
    <property type="match status" value="1"/>
</dbReference>
<feature type="compositionally biased region" description="Low complexity" evidence="12">
    <location>
        <begin position="79"/>
        <end position="88"/>
    </location>
</feature>
<keyword evidence="8" id="KW-1015">Disulfide bond</keyword>
<sequence length="704" mass="78849">MEGRRLVLLIVHWSQVDISRKTSAGVTTETRNDEEESWSFLIAHWSTIDTITRSFAAAPAKRRSDGEDETRAERAKKSAMAAQANTTQGATTTVVQHFGGPYSSSSWSLGKMVWSEVHSAKSLGGLLECQGLWLLRLLRGDSRCSGVTAVVKLGEVNRPRIYNCFVKPEKEDVLKWLSSSKEIRPNRLAKVVVRAKGETYELIVDLTIGSIISDQVYTGYGYPPLTFSELFRASKLPLKYPKFKKSILRRGLNLSEVSCVPFTVGWFGEHITKRTLKIASFYRGGSVNVFARPIQGISIIVDVDSMKIIKYTDRLRAPVPKAEGTDFQSTKGKPNSTTCNITNGGFSIEGQMVKWGNWNFHVGFNARAGVIISTASIFDERKRKFRSVLYRGHVSETFVPYMDPTSEWYFRTFMDIGEFGFGRSADTLQPLIDCPGNAVFIDGYMVGADGLAQKVPRAICIFERYVGNLAWRHTEINVPGKVIRSGEPETSLVVRMVATVGNYDYILDWEFKQSGTIKVGVDLTGIPLMKATSYTNTDQIIENVYGSLIAENTVGVHHDHFLTYYLDLDVDGNDNSFVKTKLQTAKVSHQSTSTTSPRKSYWTVVKKTAKTEAEARIQLGLEPAELLVVNPNKKTRLGNHVGYQLITGQLVNSLLSDYDYPQIRATYTKYQVWVTAYNKLERWAGGFYADRSRGDDGLANWSQR</sequence>
<dbReference type="FunFam" id="3.10.450.40:FF:000005">
    <property type="entry name" value="Amine oxidase"/>
    <property type="match status" value="1"/>
</dbReference>
<dbReference type="Gene3D" id="3.10.450.40">
    <property type="match status" value="2"/>
</dbReference>
<evidence type="ECO:0000256" key="7">
    <source>
        <dbReference type="ARBA" id="ARBA00023008"/>
    </source>
</evidence>
<name>A0A2N9GFQ6_FAGSY</name>
<feature type="active site" description="Schiff-base intermediate with substrate; via topaquinone" evidence="9">
    <location>
        <position position="503"/>
    </location>
</feature>
<keyword evidence="6 11" id="KW-0560">Oxidoreductase</keyword>
<feature type="modified residue" description="2',4',5'-topaquinone" evidence="10">
    <location>
        <position position="503"/>
    </location>
</feature>
<dbReference type="InterPro" id="IPR049948">
    <property type="entry name" value="Cu_Am_ox_TPQ-bd"/>
</dbReference>
<dbReference type="GO" id="GO:0005507">
    <property type="term" value="F:copper ion binding"/>
    <property type="evidence" value="ECO:0007669"/>
    <property type="project" value="InterPro"/>
</dbReference>
<feature type="compositionally biased region" description="Basic and acidic residues" evidence="12">
    <location>
        <begin position="62"/>
        <end position="76"/>
    </location>
</feature>
<comment type="PTM">
    <text evidence="10 11">Topaquinone (TPQ) is generated by copper-dependent autoxidation of a specific tyrosyl residue.</text>
</comment>
<dbReference type="Pfam" id="PF01179">
    <property type="entry name" value="Cu_amine_oxid"/>
    <property type="match status" value="1"/>
</dbReference>
<comment type="subunit">
    <text evidence="3">Homodimer.</text>
</comment>
<evidence type="ECO:0000256" key="5">
    <source>
        <dbReference type="ARBA" id="ARBA00022772"/>
    </source>
</evidence>
<evidence type="ECO:0000256" key="3">
    <source>
        <dbReference type="ARBA" id="ARBA00011738"/>
    </source>
</evidence>
<evidence type="ECO:0000259" key="15">
    <source>
        <dbReference type="Pfam" id="PF02728"/>
    </source>
</evidence>
<evidence type="ECO:0000256" key="6">
    <source>
        <dbReference type="ARBA" id="ARBA00023002"/>
    </source>
</evidence>
<dbReference type="InterPro" id="IPR000269">
    <property type="entry name" value="Cu_amine_oxidase"/>
</dbReference>
<dbReference type="SUPFAM" id="SSF54416">
    <property type="entry name" value="Amine oxidase N-terminal region"/>
    <property type="match status" value="2"/>
</dbReference>
<gene>
    <name evidence="16" type="ORF">FSB_LOCUS26121</name>
</gene>
<keyword evidence="7 11" id="KW-0186">Copper</keyword>
<evidence type="ECO:0000256" key="11">
    <source>
        <dbReference type="RuleBase" id="RU000672"/>
    </source>
</evidence>
<feature type="domain" description="Copper amine oxidase catalytic" evidence="13">
    <location>
        <begin position="345"/>
        <end position="703"/>
    </location>
</feature>
<dbReference type="GO" id="GO:0048038">
    <property type="term" value="F:quinone binding"/>
    <property type="evidence" value="ECO:0007669"/>
    <property type="project" value="InterPro"/>
</dbReference>
<dbReference type="GO" id="GO:0008131">
    <property type="term" value="F:primary methylamine oxidase activity"/>
    <property type="evidence" value="ECO:0007669"/>
    <property type="project" value="InterPro"/>
</dbReference>
<feature type="active site" description="Proton acceptor" evidence="9">
    <location>
        <position position="415"/>
    </location>
</feature>
<evidence type="ECO:0000259" key="13">
    <source>
        <dbReference type="Pfam" id="PF01179"/>
    </source>
</evidence>
<keyword evidence="5 9" id="KW-0801">TPQ</keyword>
<evidence type="ECO:0000256" key="9">
    <source>
        <dbReference type="PIRSR" id="PIRSR600269-50"/>
    </source>
</evidence>
<evidence type="ECO:0000256" key="1">
    <source>
        <dbReference type="ARBA" id="ARBA00001935"/>
    </source>
</evidence>
<dbReference type="EC" id="1.4.3.-" evidence="11"/>
<dbReference type="InterPro" id="IPR015800">
    <property type="entry name" value="Cu_amine_oxidase_N2"/>
</dbReference>
<evidence type="ECO:0000313" key="16">
    <source>
        <dbReference type="EMBL" id="SPC98239.1"/>
    </source>
</evidence>
<comment type="similarity">
    <text evidence="2 11">Belongs to the copper/topaquinone oxidase family.</text>
</comment>
<dbReference type="InterPro" id="IPR016182">
    <property type="entry name" value="Cu_amine_oxidase_N-reg"/>
</dbReference>
<protein>
    <recommendedName>
        <fullName evidence="11">Amine oxidase</fullName>
        <ecNumber evidence="11">1.4.3.-</ecNumber>
    </recommendedName>
</protein>
<dbReference type="EMBL" id="OIVN01001848">
    <property type="protein sequence ID" value="SPC98239.1"/>
    <property type="molecule type" value="Genomic_DNA"/>
</dbReference>
<feature type="region of interest" description="Disordered" evidence="12">
    <location>
        <begin position="59"/>
        <end position="88"/>
    </location>
</feature>
<proteinExistence type="inferred from homology"/>
<organism evidence="16">
    <name type="scientific">Fagus sylvatica</name>
    <name type="common">Beechnut</name>
    <dbReference type="NCBI Taxonomy" id="28930"/>
    <lineage>
        <taxon>Eukaryota</taxon>
        <taxon>Viridiplantae</taxon>
        <taxon>Streptophyta</taxon>
        <taxon>Embryophyta</taxon>
        <taxon>Tracheophyta</taxon>
        <taxon>Spermatophyta</taxon>
        <taxon>Magnoliopsida</taxon>
        <taxon>eudicotyledons</taxon>
        <taxon>Gunneridae</taxon>
        <taxon>Pentapetalae</taxon>
        <taxon>rosids</taxon>
        <taxon>fabids</taxon>
        <taxon>Fagales</taxon>
        <taxon>Fagaceae</taxon>
        <taxon>Fagus</taxon>
    </lineage>
</organism>
<accession>A0A2N9GFQ6</accession>
<dbReference type="PANTHER" id="PTHR10638">
    <property type="entry name" value="COPPER AMINE OXIDASE"/>
    <property type="match status" value="1"/>
</dbReference>
<feature type="domain" description="Copper amine oxidase N2-terminal" evidence="14">
    <location>
        <begin position="167"/>
        <end position="215"/>
    </location>
</feature>
<dbReference type="Pfam" id="PF02728">
    <property type="entry name" value="Cu_amine_oxidN3"/>
    <property type="match status" value="1"/>
</dbReference>